<dbReference type="OrthoDB" id="37886at2759"/>
<dbReference type="InParanoid" id="B0WNK3"/>
<evidence type="ECO:0000313" key="8">
    <source>
        <dbReference type="EnsemblMetazoa" id="CPIJ008548-PA"/>
    </source>
</evidence>
<dbReference type="KEGG" id="cqu:CpipJ_CPIJ008548"/>
<feature type="domain" description="C2H2-type" evidence="6">
    <location>
        <begin position="89"/>
        <end position="117"/>
    </location>
</feature>
<feature type="domain" description="C2H2-type" evidence="6">
    <location>
        <begin position="147"/>
        <end position="176"/>
    </location>
</feature>
<dbReference type="FunFam" id="3.30.160.60:FF:001732">
    <property type="entry name" value="Zgc:162936"/>
    <property type="match status" value="1"/>
</dbReference>
<keyword evidence="2" id="KW-0677">Repeat</keyword>
<evidence type="ECO:0000256" key="5">
    <source>
        <dbReference type="PROSITE-ProRule" id="PRU00042"/>
    </source>
</evidence>
<dbReference type="InterPro" id="IPR013087">
    <property type="entry name" value="Znf_C2H2_type"/>
</dbReference>
<dbReference type="PROSITE" id="PS00028">
    <property type="entry name" value="ZINC_FINGER_C2H2_1"/>
    <property type="match status" value="3"/>
</dbReference>
<keyword evidence="4" id="KW-0862">Zinc</keyword>
<feature type="domain" description="C2H2-type" evidence="6">
    <location>
        <begin position="119"/>
        <end position="146"/>
    </location>
</feature>
<dbReference type="STRING" id="7176.B0WNK3"/>
<dbReference type="GO" id="GO:0008270">
    <property type="term" value="F:zinc ion binding"/>
    <property type="evidence" value="ECO:0007669"/>
    <property type="project" value="UniProtKB-KW"/>
</dbReference>
<dbReference type="GO" id="GO:0045893">
    <property type="term" value="P:positive regulation of DNA-templated transcription"/>
    <property type="evidence" value="ECO:0007669"/>
    <property type="project" value="UniProtKB-ARBA"/>
</dbReference>
<dbReference type="PANTHER" id="PTHR24379:SF121">
    <property type="entry name" value="C2H2-TYPE DOMAIN-CONTAINING PROTEIN"/>
    <property type="match status" value="1"/>
</dbReference>
<proteinExistence type="predicted"/>
<dbReference type="VEuPathDB" id="VectorBase:CQUJHB006532"/>
<dbReference type="SMART" id="SM00355">
    <property type="entry name" value="ZnF_C2H2"/>
    <property type="match status" value="6"/>
</dbReference>
<evidence type="ECO:0000259" key="6">
    <source>
        <dbReference type="PROSITE" id="PS50157"/>
    </source>
</evidence>
<keyword evidence="3 5" id="KW-0863">Zinc-finger</keyword>
<evidence type="ECO:0000313" key="9">
    <source>
        <dbReference type="Proteomes" id="UP000002320"/>
    </source>
</evidence>
<dbReference type="InterPro" id="IPR036236">
    <property type="entry name" value="Znf_C2H2_sf"/>
</dbReference>
<dbReference type="Pfam" id="PF00096">
    <property type="entry name" value="zf-C2H2"/>
    <property type="match status" value="2"/>
</dbReference>
<gene>
    <name evidence="8" type="primary">6040966</name>
    <name evidence="7" type="ORF">CpipJ_CPIJ008548</name>
</gene>
<dbReference type="Gene3D" id="3.30.160.60">
    <property type="entry name" value="Classic Zinc Finger"/>
    <property type="match status" value="3"/>
</dbReference>
<evidence type="ECO:0000256" key="3">
    <source>
        <dbReference type="ARBA" id="ARBA00022771"/>
    </source>
</evidence>
<dbReference type="eggNOG" id="KOG1721">
    <property type="taxonomic scope" value="Eukaryota"/>
</dbReference>
<evidence type="ECO:0000256" key="1">
    <source>
        <dbReference type="ARBA" id="ARBA00022723"/>
    </source>
</evidence>
<name>B0WNK3_CULQU</name>
<sequence length="235" mass="27227">MTGKHKCRFCQCLYANAYQLEKHIHNIHFDNMLQCRVMCKKRFLSKKNLILHEKICRDKSLTCSFCKIKCGSRKALLAHERNFHNGTVWKCKYCDRKYKKRSDLKHHHLVKHGKDAGKHCCQLCGKFFNTAKSLEYHQFTHTGTRPYSCEHCGKGFIYYTGMNRHIRDKSCTSNSAIENTVSAIRGCDCYPRRCRELRALINTSEVLDLDQGSIAKEIHQGLQQHIDTPAVSAQA</sequence>
<keyword evidence="1" id="KW-0479">Metal-binding</keyword>
<dbReference type="GO" id="GO:0005694">
    <property type="term" value="C:chromosome"/>
    <property type="evidence" value="ECO:0007669"/>
    <property type="project" value="UniProtKB-ARBA"/>
</dbReference>
<protein>
    <submittedName>
        <fullName evidence="7 8">Zinc finger protein</fullName>
    </submittedName>
</protein>
<dbReference type="HOGENOM" id="CLU_1181217_0_0_1"/>
<dbReference type="PANTHER" id="PTHR24379">
    <property type="entry name" value="KRAB AND ZINC FINGER DOMAIN-CONTAINING"/>
    <property type="match status" value="1"/>
</dbReference>
<dbReference type="Proteomes" id="UP000002320">
    <property type="component" value="Unassembled WGS sequence"/>
</dbReference>
<dbReference type="EnsemblMetazoa" id="CPIJ008548-RA">
    <property type="protein sequence ID" value="CPIJ008548-PA"/>
    <property type="gene ID" value="CPIJ008548"/>
</dbReference>
<dbReference type="EMBL" id="DS232012">
    <property type="protein sequence ID" value="EDS31830.1"/>
    <property type="molecule type" value="Genomic_DNA"/>
</dbReference>
<dbReference type="PROSITE" id="PS50157">
    <property type="entry name" value="ZINC_FINGER_C2H2_2"/>
    <property type="match status" value="3"/>
</dbReference>
<reference evidence="7" key="1">
    <citation type="submission" date="2007-03" db="EMBL/GenBank/DDBJ databases">
        <title>Annotation of Culex pipiens quinquefasciatus.</title>
        <authorList>
            <consortium name="The Broad Institute Genome Sequencing Platform"/>
            <person name="Atkinson P.W."/>
            <person name="Hemingway J."/>
            <person name="Christensen B.M."/>
            <person name="Higgs S."/>
            <person name="Kodira C."/>
            <person name="Hannick L."/>
            <person name="Megy K."/>
            <person name="O'Leary S."/>
            <person name="Pearson M."/>
            <person name="Haas B.J."/>
            <person name="Mauceli E."/>
            <person name="Wortman J.R."/>
            <person name="Lee N.H."/>
            <person name="Guigo R."/>
            <person name="Stanke M."/>
            <person name="Alvarado L."/>
            <person name="Amedeo P."/>
            <person name="Antoine C.H."/>
            <person name="Arensburger P."/>
            <person name="Bidwell S.L."/>
            <person name="Crawford M."/>
            <person name="Camaro F."/>
            <person name="Devon K."/>
            <person name="Engels R."/>
            <person name="Hammond M."/>
            <person name="Howarth C."/>
            <person name="Koehrsen M."/>
            <person name="Lawson D."/>
            <person name="Montgomery P."/>
            <person name="Nene V."/>
            <person name="Nusbaum C."/>
            <person name="Puiu D."/>
            <person name="Romero-Severson J."/>
            <person name="Severson D.W."/>
            <person name="Shumway M."/>
            <person name="Sisk P."/>
            <person name="Stolte C."/>
            <person name="Zeng Q."/>
            <person name="Eisenstadt E."/>
            <person name="Fraser-Liggett C."/>
            <person name="Strausberg R."/>
            <person name="Galagan J."/>
            <person name="Birren B."/>
            <person name="Collins F.H."/>
        </authorList>
    </citation>
    <scope>NUCLEOTIDE SEQUENCE [LARGE SCALE GENOMIC DNA]</scope>
    <source>
        <strain evidence="7">JHB</strain>
    </source>
</reference>
<dbReference type="AlphaFoldDB" id="B0WNK3"/>
<evidence type="ECO:0000313" key="7">
    <source>
        <dbReference type="EMBL" id="EDS31830.1"/>
    </source>
</evidence>
<reference evidence="8" key="2">
    <citation type="submission" date="2021-02" db="UniProtKB">
        <authorList>
            <consortium name="EnsemblMetazoa"/>
        </authorList>
    </citation>
    <scope>IDENTIFICATION</scope>
    <source>
        <strain evidence="8">JHB</strain>
    </source>
</reference>
<organism>
    <name type="scientific">Culex quinquefasciatus</name>
    <name type="common">Southern house mosquito</name>
    <name type="synonym">Culex pungens</name>
    <dbReference type="NCBI Taxonomy" id="7176"/>
    <lineage>
        <taxon>Eukaryota</taxon>
        <taxon>Metazoa</taxon>
        <taxon>Ecdysozoa</taxon>
        <taxon>Arthropoda</taxon>
        <taxon>Hexapoda</taxon>
        <taxon>Insecta</taxon>
        <taxon>Pterygota</taxon>
        <taxon>Neoptera</taxon>
        <taxon>Endopterygota</taxon>
        <taxon>Diptera</taxon>
        <taxon>Nematocera</taxon>
        <taxon>Culicoidea</taxon>
        <taxon>Culicidae</taxon>
        <taxon>Culicinae</taxon>
        <taxon>Culicini</taxon>
        <taxon>Culex</taxon>
        <taxon>Culex</taxon>
    </lineage>
</organism>
<dbReference type="GO" id="GO:0043565">
    <property type="term" value="F:sequence-specific DNA binding"/>
    <property type="evidence" value="ECO:0007669"/>
    <property type="project" value="UniProtKB-ARBA"/>
</dbReference>
<accession>B0WNK3</accession>
<keyword evidence="9" id="KW-1185">Reference proteome</keyword>
<dbReference type="SUPFAM" id="SSF57667">
    <property type="entry name" value="beta-beta-alpha zinc fingers"/>
    <property type="match status" value="2"/>
</dbReference>
<dbReference type="VEuPathDB" id="VectorBase:CPIJ008548"/>
<evidence type="ECO:0000256" key="2">
    <source>
        <dbReference type="ARBA" id="ARBA00022737"/>
    </source>
</evidence>
<evidence type="ECO:0000256" key="4">
    <source>
        <dbReference type="ARBA" id="ARBA00022833"/>
    </source>
</evidence>